<feature type="transmembrane region" description="Helical" evidence="2">
    <location>
        <begin position="96"/>
        <end position="122"/>
    </location>
</feature>
<dbReference type="OrthoDB" id="4981704at2"/>
<accession>A0A1I4ZK69</accession>
<dbReference type="STRING" id="995034.SAMN05216219_0877"/>
<reference evidence="4" key="1">
    <citation type="submission" date="2016-10" db="EMBL/GenBank/DDBJ databases">
        <authorList>
            <person name="Varghese N."/>
            <person name="Submissions S."/>
        </authorList>
    </citation>
    <scope>NUCLEOTIDE SEQUENCE [LARGE SCALE GENOMIC DNA]</scope>
    <source>
        <strain evidence="4">CGMCC 1.11101</strain>
    </source>
</reference>
<feature type="transmembrane region" description="Helical" evidence="2">
    <location>
        <begin position="63"/>
        <end position="84"/>
    </location>
</feature>
<sequence length="154" mass="15988">MSSDPSDDEALTWAGDPEPVEAPVRKTRDGAEPAVASGWKVVGKPGRVATAPADHRSGQLSSVALVTYGILAGIYLLYTIGWLIAAQSATGAPADIVGGAMFTVGLWFAVLSSALWIAATFWVTRESASVRARLIALAVGALVLIPWPFLVGAN</sequence>
<evidence type="ECO:0000256" key="1">
    <source>
        <dbReference type="SAM" id="MobiDB-lite"/>
    </source>
</evidence>
<evidence type="ECO:0000313" key="4">
    <source>
        <dbReference type="Proteomes" id="UP000198867"/>
    </source>
</evidence>
<dbReference type="Proteomes" id="UP000198867">
    <property type="component" value="Unassembled WGS sequence"/>
</dbReference>
<keyword evidence="2" id="KW-0472">Membrane</keyword>
<gene>
    <name evidence="3" type="ORF">SAMN05216219_0877</name>
</gene>
<keyword evidence="2" id="KW-0812">Transmembrane</keyword>
<keyword evidence="2" id="KW-1133">Transmembrane helix</keyword>
<dbReference type="EMBL" id="FOVM01000002">
    <property type="protein sequence ID" value="SFN50671.1"/>
    <property type="molecule type" value="Genomic_DNA"/>
</dbReference>
<dbReference type="RefSeq" id="WP_090709152.1">
    <property type="nucleotide sequence ID" value="NZ_FOVM01000002.1"/>
</dbReference>
<feature type="transmembrane region" description="Helical" evidence="2">
    <location>
        <begin position="134"/>
        <end position="153"/>
    </location>
</feature>
<name>A0A1I4ZK69_9MICO</name>
<dbReference type="AlphaFoldDB" id="A0A1I4ZK69"/>
<feature type="region of interest" description="Disordered" evidence="1">
    <location>
        <begin position="1"/>
        <end position="32"/>
    </location>
</feature>
<feature type="compositionally biased region" description="Acidic residues" evidence="1">
    <location>
        <begin position="1"/>
        <end position="10"/>
    </location>
</feature>
<organism evidence="3 4">
    <name type="scientific">Mycetocola miduiensis</name>
    <dbReference type="NCBI Taxonomy" id="995034"/>
    <lineage>
        <taxon>Bacteria</taxon>
        <taxon>Bacillati</taxon>
        <taxon>Actinomycetota</taxon>
        <taxon>Actinomycetes</taxon>
        <taxon>Micrococcales</taxon>
        <taxon>Microbacteriaceae</taxon>
        <taxon>Mycetocola</taxon>
    </lineage>
</organism>
<protein>
    <recommendedName>
        <fullName evidence="5">DNA polymerase III subunit gamma/tau</fullName>
    </recommendedName>
</protein>
<proteinExistence type="predicted"/>
<keyword evidence="4" id="KW-1185">Reference proteome</keyword>
<evidence type="ECO:0008006" key="5">
    <source>
        <dbReference type="Google" id="ProtNLM"/>
    </source>
</evidence>
<evidence type="ECO:0000313" key="3">
    <source>
        <dbReference type="EMBL" id="SFN50671.1"/>
    </source>
</evidence>
<evidence type="ECO:0000256" key="2">
    <source>
        <dbReference type="SAM" id="Phobius"/>
    </source>
</evidence>